<sequence>VCREVEDQCFAETKRRIGLPKSTVSARANGRRSIRDFNGSKRWLSDQEENTVVDFTIDTALRGFPLNHKRLKQHVDSICRAKYGSIFLEDGVGKEWTQRFVDRHSERL</sequence>
<evidence type="ECO:0000259" key="2">
    <source>
        <dbReference type="PROSITE" id="PS51253"/>
    </source>
</evidence>
<gene>
    <name evidence="3" type="ORF">K466DRAFT_471634</name>
</gene>
<keyword evidence="4" id="KW-1185">Reference proteome</keyword>
<protein>
    <recommendedName>
        <fullName evidence="2">HTH CENPB-type domain-containing protein</fullName>
    </recommendedName>
</protein>
<dbReference type="InParanoid" id="A0A5C3P0D0"/>
<name>A0A5C3P0D0_9APHY</name>
<accession>A0A5C3P0D0</accession>
<feature type="non-terminal residue" evidence="3">
    <location>
        <position position="108"/>
    </location>
</feature>
<feature type="domain" description="HTH CENPB-type" evidence="2">
    <location>
        <begin position="36"/>
        <end position="108"/>
    </location>
</feature>
<proteinExistence type="predicted"/>
<evidence type="ECO:0000313" key="4">
    <source>
        <dbReference type="Proteomes" id="UP000308197"/>
    </source>
</evidence>
<evidence type="ECO:0000256" key="1">
    <source>
        <dbReference type="ARBA" id="ARBA00023125"/>
    </source>
</evidence>
<dbReference type="AlphaFoldDB" id="A0A5C3P0D0"/>
<dbReference type="EMBL" id="ML211453">
    <property type="protein sequence ID" value="TFK82752.1"/>
    <property type="molecule type" value="Genomic_DNA"/>
</dbReference>
<reference evidence="3 4" key="1">
    <citation type="journal article" date="2019" name="Nat. Ecol. Evol.">
        <title>Megaphylogeny resolves global patterns of mushroom evolution.</title>
        <authorList>
            <person name="Varga T."/>
            <person name="Krizsan K."/>
            <person name="Foldi C."/>
            <person name="Dima B."/>
            <person name="Sanchez-Garcia M."/>
            <person name="Sanchez-Ramirez S."/>
            <person name="Szollosi G.J."/>
            <person name="Szarkandi J.G."/>
            <person name="Papp V."/>
            <person name="Albert L."/>
            <person name="Andreopoulos W."/>
            <person name="Angelini C."/>
            <person name="Antonin V."/>
            <person name="Barry K.W."/>
            <person name="Bougher N.L."/>
            <person name="Buchanan P."/>
            <person name="Buyck B."/>
            <person name="Bense V."/>
            <person name="Catcheside P."/>
            <person name="Chovatia M."/>
            <person name="Cooper J."/>
            <person name="Damon W."/>
            <person name="Desjardin D."/>
            <person name="Finy P."/>
            <person name="Geml J."/>
            <person name="Haridas S."/>
            <person name="Hughes K."/>
            <person name="Justo A."/>
            <person name="Karasinski D."/>
            <person name="Kautmanova I."/>
            <person name="Kiss B."/>
            <person name="Kocsube S."/>
            <person name="Kotiranta H."/>
            <person name="LaButti K.M."/>
            <person name="Lechner B.E."/>
            <person name="Liimatainen K."/>
            <person name="Lipzen A."/>
            <person name="Lukacs Z."/>
            <person name="Mihaltcheva S."/>
            <person name="Morgado L.N."/>
            <person name="Niskanen T."/>
            <person name="Noordeloos M.E."/>
            <person name="Ohm R.A."/>
            <person name="Ortiz-Santana B."/>
            <person name="Ovrebo C."/>
            <person name="Racz N."/>
            <person name="Riley R."/>
            <person name="Savchenko A."/>
            <person name="Shiryaev A."/>
            <person name="Soop K."/>
            <person name="Spirin V."/>
            <person name="Szebenyi C."/>
            <person name="Tomsovsky M."/>
            <person name="Tulloss R.E."/>
            <person name="Uehling J."/>
            <person name="Grigoriev I.V."/>
            <person name="Vagvolgyi C."/>
            <person name="Papp T."/>
            <person name="Martin F.M."/>
            <person name="Miettinen O."/>
            <person name="Hibbett D.S."/>
            <person name="Nagy L.G."/>
        </authorList>
    </citation>
    <scope>NUCLEOTIDE SEQUENCE [LARGE SCALE GENOMIC DNA]</scope>
    <source>
        <strain evidence="3 4">HHB13444</strain>
    </source>
</reference>
<dbReference type="PROSITE" id="PS51253">
    <property type="entry name" value="HTH_CENPB"/>
    <property type="match status" value="1"/>
</dbReference>
<feature type="non-terminal residue" evidence="3">
    <location>
        <position position="1"/>
    </location>
</feature>
<organism evidence="3 4">
    <name type="scientific">Polyporus arcularius HHB13444</name>
    <dbReference type="NCBI Taxonomy" id="1314778"/>
    <lineage>
        <taxon>Eukaryota</taxon>
        <taxon>Fungi</taxon>
        <taxon>Dikarya</taxon>
        <taxon>Basidiomycota</taxon>
        <taxon>Agaricomycotina</taxon>
        <taxon>Agaricomycetes</taxon>
        <taxon>Polyporales</taxon>
        <taxon>Polyporaceae</taxon>
        <taxon>Polyporus</taxon>
    </lineage>
</organism>
<evidence type="ECO:0000313" key="3">
    <source>
        <dbReference type="EMBL" id="TFK82752.1"/>
    </source>
</evidence>
<dbReference type="Proteomes" id="UP000308197">
    <property type="component" value="Unassembled WGS sequence"/>
</dbReference>
<dbReference type="GO" id="GO:0003677">
    <property type="term" value="F:DNA binding"/>
    <property type="evidence" value="ECO:0007669"/>
    <property type="project" value="UniProtKB-KW"/>
</dbReference>
<dbReference type="InterPro" id="IPR006600">
    <property type="entry name" value="HTH_CenpB_DNA-bd_dom"/>
</dbReference>
<keyword evidence="1" id="KW-0238">DNA-binding</keyword>